<dbReference type="Gene3D" id="3.10.580.10">
    <property type="entry name" value="CBS-domain"/>
    <property type="match status" value="1"/>
</dbReference>
<name>A0A2C6BL55_FUSNP</name>
<keyword evidence="5 9" id="KW-0460">Magnesium</keyword>
<dbReference type="InterPro" id="IPR038076">
    <property type="entry name" value="MgtE_N_sf"/>
</dbReference>
<evidence type="ECO:0000256" key="2">
    <source>
        <dbReference type="ARBA" id="ARBA00009749"/>
    </source>
</evidence>
<comment type="subcellular location">
    <subcellularLocation>
        <location evidence="9">Cell membrane</location>
        <topology evidence="9">Multi-pass membrane protein</topology>
    </subcellularLocation>
    <subcellularLocation>
        <location evidence="1">Membrane</location>
        <topology evidence="1">Multi-pass membrane protein</topology>
    </subcellularLocation>
</comment>
<dbReference type="EMBL" id="NIRM01000003">
    <property type="protein sequence ID" value="PHI04565.1"/>
    <property type="molecule type" value="Genomic_DNA"/>
</dbReference>
<keyword evidence="9" id="KW-0479">Metal-binding</keyword>
<evidence type="ECO:0000256" key="7">
    <source>
        <dbReference type="ARBA" id="ARBA00023136"/>
    </source>
</evidence>
<comment type="subunit">
    <text evidence="9">Homodimer.</text>
</comment>
<dbReference type="InterPro" id="IPR036739">
    <property type="entry name" value="SLC41_membr_dom_sf"/>
</dbReference>
<dbReference type="SUPFAM" id="SSF161093">
    <property type="entry name" value="MgtE membrane domain-like"/>
    <property type="match status" value="1"/>
</dbReference>
<evidence type="ECO:0000256" key="1">
    <source>
        <dbReference type="ARBA" id="ARBA00004141"/>
    </source>
</evidence>
<dbReference type="InterPro" id="IPR006667">
    <property type="entry name" value="SLC41_membr_dom"/>
</dbReference>
<dbReference type="InterPro" id="IPR000644">
    <property type="entry name" value="CBS_dom"/>
</dbReference>
<dbReference type="SMART" id="SM00924">
    <property type="entry name" value="MgtE_N"/>
    <property type="match status" value="1"/>
</dbReference>
<dbReference type="InterPro" id="IPR046342">
    <property type="entry name" value="CBS_dom_sf"/>
</dbReference>
<dbReference type="InterPro" id="IPR006668">
    <property type="entry name" value="Mg_transptr_MgtE_intracell_dom"/>
</dbReference>
<evidence type="ECO:0000259" key="10">
    <source>
        <dbReference type="PROSITE" id="PS51371"/>
    </source>
</evidence>
<dbReference type="CDD" id="cd04606">
    <property type="entry name" value="CBS_pair_Mg_transporter"/>
    <property type="match status" value="1"/>
</dbReference>
<dbReference type="InterPro" id="IPR006669">
    <property type="entry name" value="MgtE_transporter"/>
</dbReference>
<dbReference type="Pfam" id="PF00571">
    <property type="entry name" value="CBS"/>
    <property type="match status" value="2"/>
</dbReference>
<feature type="domain" description="CBS" evidence="10">
    <location>
        <begin position="200"/>
        <end position="256"/>
    </location>
</feature>
<dbReference type="SMART" id="SM00116">
    <property type="entry name" value="CBS"/>
    <property type="match status" value="1"/>
</dbReference>
<evidence type="ECO:0000313" key="12">
    <source>
        <dbReference type="Proteomes" id="UP000221504"/>
    </source>
</evidence>
<comment type="function">
    <text evidence="9">Acts as a magnesium transporter.</text>
</comment>
<comment type="similarity">
    <text evidence="2 9">Belongs to the SLC41A transporter family.</text>
</comment>
<dbReference type="Gene3D" id="1.25.60.10">
    <property type="entry name" value="MgtE N-terminal domain-like"/>
    <property type="match status" value="1"/>
</dbReference>
<feature type="transmembrane region" description="Helical" evidence="9">
    <location>
        <begin position="284"/>
        <end position="301"/>
    </location>
</feature>
<dbReference type="SUPFAM" id="SSF54631">
    <property type="entry name" value="CBS-domain pair"/>
    <property type="match status" value="1"/>
</dbReference>
<keyword evidence="9" id="KW-1003">Cell membrane</keyword>
<dbReference type="Proteomes" id="UP000221504">
    <property type="component" value="Unassembled WGS sequence"/>
</dbReference>
<organism evidence="11 12">
    <name type="scientific">Fusobacterium nucleatum subsp. polymorphum</name>
    <name type="common">Fusobacterium polymorphum</name>
    <dbReference type="NCBI Taxonomy" id="76857"/>
    <lineage>
        <taxon>Bacteria</taxon>
        <taxon>Fusobacteriati</taxon>
        <taxon>Fusobacteriota</taxon>
        <taxon>Fusobacteriia</taxon>
        <taxon>Fusobacteriales</taxon>
        <taxon>Fusobacteriaceae</taxon>
        <taxon>Fusobacterium</taxon>
    </lineage>
</organism>
<dbReference type="SUPFAM" id="SSF158791">
    <property type="entry name" value="MgtE N-terminal domain-like"/>
    <property type="match status" value="1"/>
</dbReference>
<dbReference type="GO" id="GO:0005886">
    <property type="term" value="C:plasma membrane"/>
    <property type="evidence" value="ECO:0007669"/>
    <property type="project" value="UniProtKB-SubCell"/>
</dbReference>
<protein>
    <recommendedName>
        <fullName evidence="9">Magnesium transporter MgtE</fullName>
    </recommendedName>
</protein>
<keyword evidence="3 9" id="KW-0813">Transport</keyword>
<dbReference type="PANTHER" id="PTHR43773">
    <property type="entry name" value="MAGNESIUM TRANSPORTER MGTE"/>
    <property type="match status" value="1"/>
</dbReference>
<evidence type="ECO:0000256" key="3">
    <source>
        <dbReference type="ARBA" id="ARBA00022448"/>
    </source>
</evidence>
<dbReference type="Pfam" id="PF01769">
    <property type="entry name" value="MgtE"/>
    <property type="match status" value="1"/>
</dbReference>
<dbReference type="AlphaFoldDB" id="A0A2C6BL55"/>
<keyword evidence="4 9" id="KW-0812">Transmembrane</keyword>
<feature type="transmembrane region" description="Helical" evidence="9">
    <location>
        <begin position="360"/>
        <end position="378"/>
    </location>
</feature>
<dbReference type="PROSITE" id="PS51371">
    <property type="entry name" value="CBS"/>
    <property type="match status" value="1"/>
</dbReference>
<evidence type="ECO:0000256" key="9">
    <source>
        <dbReference type="RuleBase" id="RU362011"/>
    </source>
</evidence>
<reference evidence="11 12" key="1">
    <citation type="submission" date="2017-06" db="EMBL/GenBank/DDBJ databases">
        <title>Draft genome sequence of Fusobacterium nucleatum subsp. polymorphum KCOM 1267 (=ChDC F290).</title>
        <authorList>
            <person name="Kook J.-K."/>
            <person name="Park S.-N."/>
            <person name="Lim Y.K."/>
            <person name="Roh H."/>
        </authorList>
    </citation>
    <scope>NUCLEOTIDE SEQUENCE [LARGE SCALE GENOMIC DNA]</scope>
    <source>
        <strain evidence="12">KCOM 1267(ChDC F290)</strain>
    </source>
</reference>
<dbReference type="Gene3D" id="1.10.357.20">
    <property type="entry name" value="SLC41 divalent cation transporters, integral membrane domain"/>
    <property type="match status" value="1"/>
</dbReference>
<feature type="transmembrane region" description="Helical" evidence="9">
    <location>
        <begin position="390"/>
        <end position="411"/>
    </location>
</feature>
<evidence type="ECO:0000256" key="5">
    <source>
        <dbReference type="ARBA" id="ARBA00022842"/>
    </source>
</evidence>
<keyword evidence="8" id="KW-0129">CBS domain</keyword>
<gene>
    <name evidence="11" type="primary">mgtE</name>
    <name evidence="11" type="ORF">CBG52_11020</name>
</gene>
<sequence length="449" mass="51160">MKEGIKLEEIIEMLEQNKLAELKEILIKENPIDVAEVFEEFPKERDLIIFKLLPKDFSSEVFSYLSPEKQQEVIENITDEEIKFIMEDMYLDDTVDFIEEMPANIVDKILKNTSHDKRKLINQMLKYPENSAGSVMTVEYISFKDNYTVKQAIDYYRKIAIDKEETDICFVTDSKKKLVGIISLKTLILSNDDSYIKDEMDTNFVSVLTKDDQEEIAALFRKYDLTTMPVVDHEDRLVGVITVDDIVDVIDQENTEDIQKMAAMNPSDEEYLKESVMSLAKHRILWLLVLMISATFTGMVIKKYEEVLQSAVYLAVFIPMLMDTGGNAGSQSATLVIRGIALEEIEFSDIFKVIWKEFRVSVLVGFILSAVNFVRIYYFTKSGLETSLVVAISMFLTVIMAKVIGGVLPLIAKSLKIDPAIMASPLITTIVDTAALIIYFQLSVIFLHI</sequence>
<feature type="transmembrane region" description="Helical" evidence="9">
    <location>
        <begin position="423"/>
        <end position="447"/>
    </location>
</feature>
<dbReference type="Pfam" id="PF03448">
    <property type="entry name" value="MgtE_N"/>
    <property type="match status" value="1"/>
</dbReference>
<dbReference type="NCBIfam" id="TIGR00400">
    <property type="entry name" value="mgtE"/>
    <property type="match status" value="1"/>
</dbReference>
<evidence type="ECO:0000256" key="6">
    <source>
        <dbReference type="ARBA" id="ARBA00022989"/>
    </source>
</evidence>
<accession>A0A2C6BL55</accession>
<evidence type="ECO:0000256" key="8">
    <source>
        <dbReference type="PROSITE-ProRule" id="PRU00703"/>
    </source>
</evidence>
<evidence type="ECO:0000256" key="4">
    <source>
        <dbReference type="ARBA" id="ARBA00022692"/>
    </source>
</evidence>
<proteinExistence type="inferred from homology"/>
<keyword evidence="6 9" id="KW-1133">Transmembrane helix</keyword>
<dbReference type="PANTHER" id="PTHR43773:SF1">
    <property type="entry name" value="MAGNESIUM TRANSPORTER MGTE"/>
    <property type="match status" value="1"/>
</dbReference>
<keyword evidence="7 9" id="KW-0472">Membrane</keyword>
<comment type="caution">
    <text evidence="11">The sequence shown here is derived from an EMBL/GenBank/DDBJ whole genome shotgun (WGS) entry which is preliminary data.</text>
</comment>
<evidence type="ECO:0000313" key="11">
    <source>
        <dbReference type="EMBL" id="PHI04565.1"/>
    </source>
</evidence>
<comment type="caution">
    <text evidence="9">Lacks conserved residue(s) required for the propagation of feature annotation.</text>
</comment>
<dbReference type="GO" id="GO:0015095">
    <property type="term" value="F:magnesium ion transmembrane transporter activity"/>
    <property type="evidence" value="ECO:0007669"/>
    <property type="project" value="UniProtKB-UniRule"/>
</dbReference>
<dbReference type="GO" id="GO:0046872">
    <property type="term" value="F:metal ion binding"/>
    <property type="evidence" value="ECO:0007669"/>
    <property type="project" value="UniProtKB-KW"/>
</dbReference>